<evidence type="ECO:0000313" key="1">
    <source>
        <dbReference type="EMBL" id="QCP52471.1"/>
    </source>
</evidence>
<dbReference type="Proteomes" id="UP000298656">
    <property type="component" value="Chromosome 2"/>
</dbReference>
<evidence type="ECO:0000313" key="2">
    <source>
        <dbReference type="Proteomes" id="UP000298656"/>
    </source>
</evidence>
<sequence>MAYTLESEEQDKIVLLDSVPVPSPGSTEPFVIANERQVAIVYRIAEIDFERYGPFSDEDEPFCLVQFPWAAFHRLGPPNDEGLGSHPLAAVGLKWYQAHEVLKSSFVASSWKRVSPHHPRRHFVFTFQDSTFECVAADCVMSGVYGSADIAGREAFSLFR</sequence>
<dbReference type="AlphaFoldDB" id="A0A4P8IVK3"/>
<reference evidence="1 2" key="1">
    <citation type="submission" date="2019-05" db="EMBL/GenBank/DDBJ databases">
        <title>Burkholderia sp. DHOD12, isolated from subtropical forest soil.</title>
        <authorList>
            <person name="Gao Z.-H."/>
            <person name="Qiu L.-H."/>
        </authorList>
    </citation>
    <scope>NUCLEOTIDE SEQUENCE [LARGE SCALE GENOMIC DNA]</scope>
    <source>
        <strain evidence="1 2">DHOD12</strain>
    </source>
</reference>
<gene>
    <name evidence="1" type="ORF">FAZ95_25210</name>
</gene>
<dbReference type="EMBL" id="CP040078">
    <property type="protein sequence ID" value="QCP52471.1"/>
    <property type="molecule type" value="Genomic_DNA"/>
</dbReference>
<protein>
    <submittedName>
        <fullName evidence="1">Uncharacterized protein</fullName>
    </submittedName>
</protein>
<dbReference type="KEGG" id="tvl:FAZ95_25210"/>
<dbReference type="RefSeq" id="WP_137335242.1">
    <property type="nucleotide sequence ID" value="NZ_CP040078.1"/>
</dbReference>
<proteinExistence type="predicted"/>
<dbReference type="OrthoDB" id="9000637at2"/>
<keyword evidence="2" id="KW-1185">Reference proteome</keyword>
<accession>A0A4P8IVK3</accession>
<organism evidence="1 2">
    <name type="scientific">Trinickia violacea</name>
    <dbReference type="NCBI Taxonomy" id="2571746"/>
    <lineage>
        <taxon>Bacteria</taxon>
        <taxon>Pseudomonadati</taxon>
        <taxon>Pseudomonadota</taxon>
        <taxon>Betaproteobacteria</taxon>
        <taxon>Burkholderiales</taxon>
        <taxon>Burkholderiaceae</taxon>
        <taxon>Trinickia</taxon>
    </lineage>
</organism>
<name>A0A4P8IVK3_9BURK</name>